<gene>
    <name evidence="2" type="ordered locus">Nham_2706</name>
</gene>
<dbReference type="InterPro" id="IPR052342">
    <property type="entry name" value="MCH/BMMD"/>
</dbReference>
<dbReference type="OrthoDB" id="9796589at2"/>
<name>Q1QJW2_NITHX</name>
<dbReference type="SUPFAM" id="SSF54637">
    <property type="entry name" value="Thioesterase/thiol ester dehydrase-isomerase"/>
    <property type="match status" value="1"/>
</dbReference>
<accession>Q1QJW2</accession>
<evidence type="ECO:0000313" key="3">
    <source>
        <dbReference type="Proteomes" id="UP000001953"/>
    </source>
</evidence>
<organism evidence="2 3">
    <name type="scientific">Nitrobacter hamburgensis (strain DSM 10229 / NCIMB 13809 / X14)</name>
    <dbReference type="NCBI Taxonomy" id="323097"/>
    <lineage>
        <taxon>Bacteria</taxon>
        <taxon>Pseudomonadati</taxon>
        <taxon>Pseudomonadota</taxon>
        <taxon>Alphaproteobacteria</taxon>
        <taxon>Hyphomicrobiales</taxon>
        <taxon>Nitrobacteraceae</taxon>
        <taxon>Nitrobacter</taxon>
    </lineage>
</organism>
<evidence type="ECO:0000259" key="1">
    <source>
        <dbReference type="Pfam" id="PF01575"/>
    </source>
</evidence>
<dbReference type="InterPro" id="IPR029069">
    <property type="entry name" value="HotDog_dom_sf"/>
</dbReference>
<dbReference type="PANTHER" id="PTHR43664:SF1">
    <property type="entry name" value="BETA-METHYLMALYL-COA DEHYDRATASE"/>
    <property type="match status" value="1"/>
</dbReference>
<protein>
    <submittedName>
        <fullName evidence="2">MaoC-like dehydratase</fullName>
    </submittedName>
</protein>
<reference evidence="2 3" key="1">
    <citation type="submission" date="2006-03" db="EMBL/GenBank/DDBJ databases">
        <title>Complete sequence of chromosome of Nitrobacter hamburgensis X14.</title>
        <authorList>
            <consortium name="US DOE Joint Genome Institute"/>
            <person name="Copeland A."/>
            <person name="Lucas S."/>
            <person name="Lapidus A."/>
            <person name="Barry K."/>
            <person name="Detter J.C."/>
            <person name="Glavina del Rio T."/>
            <person name="Hammon N."/>
            <person name="Israni S."/>
            <person name="Dalin E."/>
            <person name="Tice H."/>
            <person name="Pitluck S."/>
            <person name="Chain P."/>
            <person name="Malfatti S."/>
            <person name="Shin M."/>
            <person name="Vergez L."/>
            <person name="Schmutz J."/>
            <person name="Larimer F."/>
            <person name="Land M."/>
            <person name="Hauser L."/>
            <person name="Kyrpides N."/>
            <person name="Ivanova N."/>
            <person name="Ward B."/>
            <person name="Arp D."/>
            <person name="Klotz M."/>
            <person name="Stein L."/>
            <person name="O'Mullan G."/>
            <person name="Starkenburg S."/>
            <person name="Sayavedra L."/>
            <person name="Poret-Peterson A.T."/>
            <person name="Gentry M.E."/>
            <person name="Bruce D."/>
            <person name="Richardson P."/>
        </authorList>
    </citation>
    <scope>NUCLEOTIDE SEQUENCE [LARGE SCALE GENOMIC DNA]</scope>
    <source>
        <strain evidence="3">DSM 10229 / NCIMB 13809 / X14</strain>
    </source>
</reference>
<dbReference type="PANTHER" id="PTHR43664">
    <property type="entry name" value="MONOAMINE OXIDASE-RELATED"/>
    <property type="match status" value="1"/>
</dbReference>
<dbReference type="Gene3D" id="3.10.129.10">
    <property type="entry name" value="Hotdog Thioesterase"/>
    <property type="match status" value="1"/>
</dbReference>
<dbReference type="Proteomes" id="UP000001953">
    <property type="component" value="Chromosome"/>
</dbReference>
<sequence length="150" mass="16801">MAGLYFEQFSVGQTFVHEIRRTVTDMDNILFSSLTCNPAAVHIDHEYAKSTEFGKPLMNSIFTLGLIIGLSVQDTTLGTTVGNLGMEETRFPRPVFAGDTLRAESKVVAVRASKSRPTQGIVTFEHRGFNQRDEEVVFCRRNALMMRRPA</sequence>
<dbReference type="HOGENOM" id="CLU_094876_0_1_5"/>
<dbReference type="InterPro" id="IPR002539">
    <property type="entry name" value="MaoC-like_dom"/>
</dbReference>
<feature type="domain" description="MaoC-like" evidence="1">
    <location>
        <begin position="11"/>
        <end position="123"/>
    </location>
</feature>
<dbReference type="KEGG" id="nha:Nham_2706"/>
<dbReference type="eggNOG" id="COG2030">
    <property type="taxonomic scope" value="Bacteria"/>
</dbReference>
<proteinExistence type="predicted"/>
<dbReference type="CDD" id="cd03451">
    <property type="entry name" value="FkbR2"/>
    <property type="match status" value="1"/>
</dbReference>
<dbReference type="Pfam" id="PF01575">
    <property type="entry name" value="MaoC_dehydratas"/>
    <property type="match status" value="1"/>
</dbReference>
<dbReference type="AlphaFoldDB" id="Q1QJW2"/>
<dbReference type="EMBL" id="CP000319">
    <property type="protein sequence ID" value="ABE63485.1"/>
    <property type="molecule type" value="Genomic_DNA"/>
</dbReference>
<evidence type="ECO:0000313" key="2">
    <source>
        <dbReference type="EMBL" id="ABE63485.1"/>
    </source>
</evidence>
<dbReference type="STRING" id="323097.Nham_2706"/>
<keyword evidence="3" id="KW-1185">Reference proteome</keyword>